<dbReference type="InterPro" id="IPR018114">
    <property type="entry name" value="TRYPSIN_HIS"/>
</dbReference>
<dbReference type="PROSITE" id="PS00134">
    <property type="entry name" value="TRYPSIN_HIS"/>
    <property type="match status" value="1"/>
</dbReference>
<evidence type="ECO:0000259" key="3">
    <source>
        <dbReference type="PROSITE" id="PS50240"/>
    </source>
</evidence>
<keyword evidence="5" id="KW-1185">Reference proteome</keyword>
<reference evidence="4 5" key="1">
    <citation type="submission" date="2024-04" db="EMBL/GenBank/DDBJ databases">
        <title>genome sequences of Mucor flavus KT1a and Helicostylum pulchrum KT1b strains isolation_sourced from the surface of a dry-aged beef.</title>
        <authorList>
            <person name="Toyotome T."/>
            <person name="Hosono M."/>
            <person name="Torimaru M."/>
            <person name="Fukuda K."/>
            <person name="Mikami N."/>
        </authorList>
    </citation>
    <scope>NUCLEOTIDE SEQUENCE [LARGE SCALE GENOMIC DNA]</scope>
    <source>
        <strain evidence="4 5">KT1b</strain>
    </source>
</reference>
<dbReference type="PROSITE" id="PS50240">
    <property type="entry name" value="TRYPSIN_DOM"/>
    <property type="match status" value="1"/>
</dbReference>
<dbReference type="Pfam" id="PF00089">
    <property type="entry name" value="Trypsin"/>
    <property type="match status" value="1"/>
</dbReference>
<dbReference type="SMART" id="SM00020">
    <property type="entry name" value="Tryp_SPc"/>
    <property type="match status" value="1"/>
</dbReference>
<feature type="chain" id="PRO_5045316708" description="Peptidase S1 domain-containing protein" evidence="2">
    <location>
        <begin position="19"/>
        <end position="333"/>
    </location>
</feature>
<name>A0ABP9Y912_9FUNG</name>
<dbReference type="PRINTS" id="PR00722">
    <property type="entry name" value="CHYMOTRYPSIN"/>
</dbReference>
<dbReference type="InterPro" id="IPR001314">
    <property type="entry name" value="Peptidase_S1A"/>
</dbReference>
<organism evidence="4 5">
    <name type="scientific">Helicostylum pulchrum</name>
    <dbReference type="NCBI Taxonomy" id="562976"/>
    <lineage>
        <taxon>Eukaryota</taxon>
        <taxon>Fungi</taxon>
        <taxon>Fungi incertae sedis</taxon>
        <taxon>Mucoromycota</taxon>
        <taxon>Mucoromycotina</taxon>
        <taxon>Mucoromycetes</taxon>
        <taxon>Mucorales</taxon>
        <taxon>Mucorineae</taxon>
        <taxon>Mucoraceae</taxon>
        <taxon>Helicostylum</taxon>
    </lineage>
</organism>
<evidence type="ECO:0000256" key="1">
    <source>
        <dbReference type="ARBA" id="ARBA00023157"/>
    </source>
</evidence>
<dbReference type="InterPro" id="IPR043504">
    <property type="entry name" value="Peptidase_S1_PA_chymotrypsin"/>
</dbReference>
<dbReference type="Gene3D" id="2.40.10.10">
    <property type="entry name" value="Trypsin-like serine proteases"/>
    <property type="match status" value="1"/>
</dbReference>
<evidence type="ECO:0000313" key="4">
    <source>
        <dbReference type="EMBL" id="GAA5803458.1"/>
    </source>
</evidence>
<dbReference type="Proteomes" id="UP001476247">
    <property type="component" value="Unassembled WGS sequence"/>
</dbReference>
<proteinExistence type="predicted"/>
<dbReference type="PANTHER" id="PTHR24250">
    <property type="entry name" value="CHYMOTRYPSIN-RELATED"/>
    <property type="match status" value="1"/>
</dbReference>
<dbReference type="InterPro" id="IPR001254">
    <property type="entry name" value="Trypsin_dom"/>
</dbReference>
<protein>
    <recommendedName>
        <fullName evidence="3">Peptidase S1 domain-containing protein</fullName>
    </recommendedName>
</protein>
<keyword evidence="1" id="KW-1015">Disulfide bond</keyword>
<evidence type="ECO:0000313" key="5">
    <source>
        <dbReference type="Proteomes" id="UP001476247"/>
    </source>
</evidence>
<keyword evidence="2" id="KW-0732">Signal</keyword>
<evidence type="ECO:0000256" key="2">
    <source>
        <dbReference type="SAM" id="SignalP"/>
    </source>
</evidence>
<dbReference type="EMBL" id="BAABUJ010000028">
    <property type="protein sequence ID" value="GAA5803458.1"/>
    <property type="molecule type" value="Genomic_DNA"/>
</dbReference>
<sequence>MKRLALLSIIVFPYFACAISGGNSAESSERYPFSVTLTNPILCGGSIISLDPPWILTAAHCIEDFNIADEVSASVAYGSRKFSEQSYAQIKRAISHPLYVPSSIQLKAQVYATDKTDQVPYDIGLIELTLPFVETDHVNRVRIYMEEGGENVDNKLETIGMGYTGIQEPHANVLQYAYCNLSNAAPLHDNNFNNSIILVASDAGLCHGDSGSPLLYKPDDSSEYSLKGVLNRILNAFDPDPENITCPLPYSSTAGFLNIFAKPSRHINWITSVTGLSESTLTDGVAEPRKRHNFSKSQSVSSARANITKINWLQLLFVLPLSLFHYVSGPSLF</sequence>
<gene>
    <name evidence="4" type="ORF">HPULCUR_008940</name>
</gene>
<dbReference type="InterPro" id="IPR009003">
    <property type="entry name" value="Peptidase_S1_PA"/>
</dbReference>
<comment type="caution">
    <text evidence="4">The sequence shown here is derived from an EMBL/GenBank/DDBJ whole genome shotgun (WGS) entry which is preliminary data.</text>
</comment>
<dbReference type="SUPFAM" id="SSF50494">
    <property type="entry name" value="Trypsin-like serine proteases"/>
    <property type="match status" value="1"/>
</dbReference>
<feature type="domain" description="Peptidase S1" evidence="3">
    <location>
        <begin position="19"/>
        <end position="275"/>
    </location>
</feature>
<accession>A0ABP9Y912</accession>
<feature type="signal peptide" evidence="2">
    <location>
        <begin position="1"/>
        <end position="18"/>
    </location>
</feature>